<dbReference type="InterPro" id="IPR030972">
    <property type="entry name" value="UrcA_uranyl"/>
</dbReference>
<dbReference type="AlphaFoldDB" id="A0A399RJ58"/>
<keyword evidence="1" id="KW-0732">Signal</keyword>
<protein>
    <submittedName>
        <fullName evidence="2">UrcA family protein</fullName>
    </submittedName>
</protein>
<proteinExistence type="predicted"/>
<keyword evidence="3" id="KW-1185">Reference proteome</keyword>
<dbReference type="NCBIfam" id="TIGR04433">
    <property type="entry name" value="UrcA_uranyl"/>
    <property type="match status" value="1"/>
</dbReference>
<feature type="chain" id="PRO_5017175481" evidence="1">
    <location>
        <begin position="22"/>
        <end position="116"/>
    </location>
</feature>
<dbReference type="EMBL" id="QWFX01000006">
    <property type="protein sequence ID" value="RIJ30583.1"/>
    <property type="molecule type" value="Genomic_DNA"/>
</dbReference>
<sequence length="116" mass="12337">MKKSVSSILFALSIFGGVAHADTVYSEVSATFTYDKALLASEDGAAKVLDSIEAQAERACRKVSAVSLGLTVDKVCATDLVFQAVDQISNTNLSSQYASSVYFTDSVSERLQLASR</sequence>
<dbReference type="OrthoDB" id="7631167at2"/>
<gene>
    <name evidence="2" type="ORF">D1223_08140</name>
</gene>
<name>A0A399RJ58_9PROT</name>
<evidence type="ECO:0000313" key="2">
    <source>
        <dbReference type="EMBL" id="RIJ30583.1"/>
    </source>
</evidence>
<dbReference type="RefSeq" id="WP_119375893.1">
    <property type="nucleotide sequence ID" value="NZ_QWFX01000006.1"/>
</dbReference>
<feature type="signal peptide" evidence="1">
    <location>
        <begin position="1"/>
        <end position="21"/>
    </location>
</feature>
<comment type="caution">
    <text evidence="2">The sequence shown here is derived from an EMBL/GenBank/DDBJ whole genome shotgun (WGS) entry which is preliminary data.</text>
</comment>
<evidence type="ECO:0000313" key="3">
    <source>
        <dbReference type="Proteomes" id="UP000266385"/>
    </source>
</evidence>
<accession>A0A399RJ58</accession>
<dbReference type="Proteomes" id="UP000266385">
    <property type="component" value="Unassembled WGS sequence"/>
</dbReference>
<evidence type="ECO:0000256" key="1">
    <source>
        <dbReference type="SAM" id="SignalP"/>
    </source>
</evidence>
<organism evidence="2 3">
    <name type="scientific">Henriciella mobilis</name>
    <dbReference type="NCBI Taxonomy" id="2305467"/>
    <lineage>
        <taxon>Bacteria</taxon>
        <taxon>Pseudomonadati</taxon>
        <taxon>Pseudomonadota</taxon>
        <taxon>Alphaproteobacteria</taxon>
        <taxon>Hyphomonadales</taxon>
        <taxon>Hyphomonadaceae</taxon>
        <taxon>Henriciella</taxon>
    </lineage>
</organism>
<reference evidence="2 3" key="1">
    <citation type="submission" date="2018-08" db="EMBL/GenBank/DDBJ databases">
        <title>Henriciella mobilis sp. nov., isolated from seawater.</title>
        <authorList>
            <person name="Cheng H."/>
            <person name="Wu Y.-H."/>
            <person name="Xu X.-W."/>
            <person name="Guo L.-L."/>
        </authorList>
    </citation>
    <scope>NUCLEOTIDE SEQUENCE [LARGE SCALE GENOMIC DNA]</scope>
    <source>
        <strain evidence="2 3">JN25</strain>
    </source>
</reference>